<dbReference type="InterPro" id="IPR004291">
    <property type="entry name" value="Transposase_IS66_central"/>
</dbReference>
<dbReference type="Pfam" id="PF03050">
    <property type="entry name" value="DDE_Tnp_IS66"/>
    <property type="match status" value="1"/>
</dbReference>
<dbReference type="InterPro" id="IPR039552">
    <property type="entry name" value="IS66_C"/>
</dbReference>
<evidence type="ECO:0000259" key="2">
    <source>
        <dbReference type="Pfam" id="PF13817"/>
    </source>
</evidence>
<evidence type="ECO:0000313" key="3">
    <source>
        <dbReference type="EMBL" id="GAE33003.1"/>
    </source>
</evidence>
<keyword evidence="4" id="KW-1185">Reference proteome</keyword>
<comment type="caution">
    <text evidence="3">The sequence shown here is derived from an EMBL/GenBank/DDBJ whole genome shotgun (WGS) entry which is preliminary data.</text>
</comment>
<gene>
    <name evidence="3" type="ORF">JCM9152_4604</name>
</gene>
<reference evidence="3" key="1">
    <citation type="journal article" date="2014" name="Genome Announc.">
        <title>Draft Genome Sequences of Three Alkaliphilic Bacillus Strains, Bacillus wakoensis JCM 9140T, Bacillus akibai JCM 9157T, and Bacillus hemicellulosilyticus JCM 9152T.</title>
        <authorList>
            <person name="Yuki M."/>
            <person name="Oshima K."/>
            <person name="Suda W."/>
            <person name="Oshida Y."/>
            <person name="Kitamura K."/>
            <person name="Iida T."/>
            <person name="Hattori M."/>
            <person name="Ohkuma M."/>
        </authorList>
    </citation>
    <scope>NUCLEOTIDE SEQUENCE [LARGE SCALE GENOMIC DNA]</scope>
    <source>
        <strain evidence="3">JCM 9152</strain>
    </source>
</reference>
<organism evidence="3 4">
    <name type="scientific">Halalkalibacter hemicellulosilyticusJCM 9152</name>
    <dbReference type="NCBI Taxonomy" id="1236971"/>
    <lineage>
        <taxon>Bacteria</taxon>
        <taxon>Bacillati</taxon>
        <taxon>Bacillota</taxon>
        <taxon>Bacilli</taxon>
        <taxon>Bacillales</taxon>
        <taxon>Bacillaceae</taxon>
        <taxon>Halalkalibacter</taxon>
    </lineage>
</organism>
<evidence type="ECO:0000313" key="4">
    <source>
        <dbReference type="Proteomes" id="UP000018895"/>
    </source>
</evidence>
<feature type="domain" description="Transposase IS66 C-terminal" evidence="2">
    <location>
        <begin position="147"/>
        <end position="187"/>
    </location>
</feature>
<dbReference type="Proteomes" id="UP000018895">
    <property type="component" value="Unassembled WGS sequence"/>
</dbReference>
<dbReference type="InterPro" id="IPR052344">
    <property type="entry name" value="Transposase-related"/>
</dbReference>
<dbReference type="PANTHER" id="PTHR33678:SF1">
    <property type="entry name" value="BLL1576 PROTEIN"/>
    <property type="match status" value="1"/>
</dbReference>
<dbReference type="STRING" id="1236971.JCM9152_4604"/>
<proteinExistence type="predicted"/>
<protein>
    <submittedName>
        <fullName evidence="3">Mobile element protein</fullName>
    </submittedName>
</protein>
<feature type="domain" description="Transposase IS66 central" evidence="1">
    <location>
        <begin position="2"/>
        <end position="140"/>
    </location>
</feature>
<dbReference type="NCBIfam" id="NF033517">
    <property type="entry name" value="transpos_IS66"/>
    <property type="match status" value="1"/>
</dbReference>
<dbReference type="AlphaFoldDB" id="W4QMX8"/>
<dbReference type="PANTHER" id="PTHR33678">
    <property type="entry name" value="BLL1576 PROTEIN"/>
    <property type="match status" value="1"/>
</dbReference>
<name>W4QMX8_9BACI</name>
<dbReference type="EMBL" id="BAUU01000081">
    <property type="protein sequence ID" value="GAE33003.1"/>
    <property type="molecule type" value="Genomic_DNA"/>
</dbReference>
<accession>W4QMX8</accession>
<dbReference type="Pfam" id="PF13817">
    <property type="entry name" value="DDE_Tnp_IS66_C"/>
    <property type="match status" value="1"/>
</dbReference>
<evidence type="ECO:0000259" key="1">
    <source>
        <dbReference type="Pfam" id="PF03050"/>
    </source>
</evidence>
<sequence length="201" mass="23527">MGCWAHARRKFDEALKALPEQERTKDVLAKQGLQFCNQLFTIEKEIKPLSFEERYQVRLEKSRPILDAFSAWLRQQTPKVLPKSALGQAIKYCRNQWEKLEAYLEDGRLEIDNNRSERSIKPFVIGRKNWIFANTPKGAKASAVTYSIVETAKENGLNPYHYLMFLFEELPNIDTTDEKMIDRLLPWSETLPEHCYVKTDN</sequence>